<evidence type="ECO:0000256" key="11">
    <source>
        <dbReference type="HAMAP-Rule" id="MF_00121"/>
    </source>
</evidence>
<keyword evidence="6 11" id="KW-0067">ATP-binding</keyword>
<dbReference type="InterPro" id="IPR004413">
    <property type="entry name" value="GatB"/>
</dbReference>
<keyword evidence="7 11" id="KW-0648">Protein biosynthesis</keyword>
<evidence type="ECO:0000256" key="3">
    <source>
        <dbReference type="ARBA" id="ARBA00016923"/>
    </source>
</evidence>
<dbReference type="SUPFAM" id="SSF55931">
    <property type="entry name" value="Glutamine synthetase/guanido kinase"/>
    <property type="match status" value="1"/>
</dbReference>
<dbReference type="GO" id="GO:0005524">
    <property type="term" value="F:ATP binding"/>
    <property type="evidence" value="ECO:0007669"/>
    <property type="project" value="UniProtKB-KW"/>
</dbReference>
<dbReference type="EC" id="6.3.5.-" evidence="11"/>
<accession>A0A518B8D5</accession>
<dbReference type="Pfam" id="PF02934">
    <property type="entry name" value="GatB_N"/>
    <property type="match status" value="1"/>
</dbReference>
<dbReference type="InterPro" id="IPR017958">
    <property type="entry name" value="Gln-tRNA_amidoTrfase_suB_CS"/>
</dbReference>
<dbReference type="InterPro" id="IPR042114">
    <property type="entry name" value="GatB_C_1"/>
</dbReference>
<evidence type="ECO:0000256" key="6">
    <source>
        <dbReference type="ARBA" id="ARBA00022840"/>
    </source>
</evidence>
<evidence type="ECO:0000256" key="1">
    <source>
        <dbReference type="ARBA" id="ARBA00005306"/>
    </source>
</evidence>
<evidence type="ECO:0000256" key="5">
    <source>
        <dbReference type="ARBA" id="ARBA00022741"/>
    </source>
</evidence>
<dbReference type="KEGG" id="knv:Pan216_40910"/>
<sequence length="490" mass="54717">MSKPYKILIGLEVHAQLQTNTKLFSGMPTTFGMRPNSQTSPLCIGMPGTLPVMNKRAFELAMKAGLAFDCTLSRFTKWDRKQYYYPDLPKGYQISQYDLPFAEGGAVDITIEEGTKRVRLIRVHLEEDAGKNTHSDKKGGDSLVDLNRAGVPLIEIVSEPDMETPEEAKAYLETVRTLLRDLEVSDCEMQEGSLRCDANVNLHITKPDGTIAKTPIVEIKNMNSIRAVERALYYEADRQYELWQQDGKVMGEAPKQTRGWDDARGVTIPQREKEEASDYRYFPEPDLVPIVIDDAWIERIKAEMGETSGDRIERYKSEYGLSDYNADVLVTKGRAVSDYFEELLAQKVEPKAAANWTINDVLSHAVGRVKTIDDLNPAPKELAELIGMVKGKKLNLNDAREKVLPAMVESGKSAPEISKELGLEVVLDTGAIDAVCDEVINDPKMAKSVDDFKGGKEKAFGALMGQVMRRSQGKFPPDMVTKTLREKLTS</sequence>
<gene>
    <name evidence="11 13" type="primary">gatB</name>
    <name evidence="13" type="ORF">Pan216_40910</name>
</gene>
<comment type="catalytic activity">
    <reaction evidence="10 11">
        <text>L-glutamyl-tRNA(Gln) + L-glutamine + ATP + H2O = L-glutaminyl-tRNA(Gln) + L-glutamate + ADP + phosphate + H(+)</text>
        <dbReference type="Rhea" id="RHEA:17521"/>
        <dbReference type="Rhea" id="RHEA-COMP:9681"/>
        <dbReference type="Rhea" id="RHEA-COMP:9684"/>
        <dbReference type="ChEBI" id="CHEBI:15377"/>
        <dbReference type="ChEBI" id="CHEBI:15378"/>
        <dbReference type="ChEBI" id="CHEBI:29985"/>
        <dbReference type="ChEBI" id="CHEBI:30616"/>
        <dbReference type="ChEBI" id="CHEBI:43474"/>
        <dbReference type="ChEBI" id="CHEBI:58359"/>
        <dbReference type="ChEBI" id="CHEBI:78520"/>
        <dbReference type="ChEBI" id="CHEBI:78521"/>
        <dbReference type="ChEBI" id="CHEBI:456216"/>
    </reaction>
</comment>
<dbReference type="RefSeq" id="WP_145260496.1">
    <property type="nucleotide sequence ID" value="NZ_CP036279.1"/>
</dbReference>
<dbReference type="NCBIfam" id="NF004014">
    <property type="entry name" value="PRK05477.1-4"/>
    <property type="match status" value="1"/>
</dbReference>
<dbReference type="SUPFAM" id="SSF89095">
    <property type="entry name" value="GatB/YqeY motif"/>
    <property type="match status" value="1"/>
</dbReference>
<dbReference type="PANTHER" id="PTHR11659:SF0">
    <property type="entry name" value="GLUTAMYL-TRNA(GLN) AMIDOTRANSFERASE SUBUNIT B, MITOCHONDRIAL"/>
    <property type="match status" value="1"/>
</dbReference>
<dbReference type="Pfam" id="PF02637">
    <property type="entry name" value="GatB_Yqey"/>
    <property type="match status" value="1"/>
</dbReference>
<name>A0A518B8D5_9BACT</name>
<dbReference type="GO" id="GO:0050566">
    <property type="term" value="F:asparaginyl-tRNA synthase (glutamine-hydrolyzing) activity"/>
    <property type="evidence" value="ECO:0007669"/>
    <property type="project" value="RHEA"/>
</dbReference>
<dbReference type="AlphaFoldDB" id="A0A518B8D5"/>
<feature type="domain" description="Asn/Gln amidotransferase" evidence="12">
    <location>
        <begin position="338"/>
        <end position="488"/>
    </location>
</feature>
<proteinExistence type="inferred from homology"/>
<evidence type="ECO:0000256" key="2">
    <source>
        <dbReference type="ARBA" id="ARBA00011123"/>
    </source>
</evidence>
<comment type="catalytic activity">
    <reaction evidence="9 11">
        <text>L-aspartyl-tRNA(Asn) + L-glutamine + ATP + H2O = L-asparaginyl-tRNA(Asn) + L-glutamate + ADP + phosphate + 2 H(+)</text>
        <dbReference type="Rhea" id="RHEA:14513"/>
        <dbReference type="Rhea" id="RHEA-COMP:9674"/>
        <dbReference type="Rhea" id="RHEA-COMP:9677"/>
        <dbReference type="ChEBI" id="CHEBI:15377"/>
        <dbReference type="ChEBI" id="CHEBI:15378"/>
        <dbReference type="ChEBI" id="CHEBI:29985"/>
        <dbReference type="ChEBI" id="CHEBI:30616"/>
        <dbReference type="ChEBI" id="CHEBI:43474"/>
        <dbReference type="ChEBI" id="CHEBI:58359"/>
        <dbReference type="ChEBI" id="CHEBI:78515"/>
        <dbReference type="ChEBI" id="CHEBI:78516"/>
        <dbReference type="ChEBI" id="CHEBI:456216"/>
    </reaction>
</comment>
<evidence type="ECO:0000256" key="9">
    <source>
        <dbReference type="ARBA" id="ARBA00047380"/>
    </source>
</evidence>
<dbReference type="InterPro" id="IPR017959">
    <property type="entry name" value="Asn/Gln-tRNA_amidoTrfase_suB/E"/>
</dbReference>
<dbReference type="InterPro" id="IPR006075">
    <property type="entry name" value="Asn/Gln-tRNA_Trfase_suB/E_cat"/>
</dbReference>
<dbReference type="InterPro" id="IPR014746">
    <property type="entry name" value="Gln_synth/guanido_kin_cat_dom"/>
</dbReference>
<keyword evidence="5 11" id="KW-0547">Nucleotide-binding</keyword>
<dbReference type="Gene3D" id="1.10.10.410">
    <property type="match status" value="1"/>
</dbReference>
<evidence type="ECO:0000256" key="8">
    <source>
        <dbReference type="ARBA" id="ARBA00024799"/>
    </source>
</evidence>
<dbReference type="GO" id="GO:0016740">
    <property type="term" value="F:transferase activity"/>
    <property type="evidence" value="ECO:0007669"/>
    <property type="project" value="UniProtKB-KW"/>
</dbReference>
<comment type="similarity">
    <text evidence="1 11">Belongs to the GatB/GatE family. GatB subfamily.</text>
</comment>
<dbReference type="NCBIfam" id="TIGR00133">
    <property type="entry name" value="gatB"/>
    <property type="match status" value="1"/>
</dbReference>
<dbReference type="EMBL" id="CP036279">
    <property type="protein sequence ID" value="QDU63213.1"/>
    <property type="molecule type" value="Genomic_DNA"/>
</dbReference>
<dbReference type="GO" id="GO:0070681">
    <property type="term" value="P:glutaminyl-tRNAGln biosynthesis via transamidation"/>
    <property type="evidence" value="ECO:0007669"/>
    <property type="project" value="TreeGrafter"/>
</dbReference>
<dbReference type="PROSITE" id="PS01234">
    <property type="entry name" value="GATB"/>
    <property type="match status" value="1"/>
</dbReference>
<dbReference type="HAMAP" id="MF_00121">
    <property type="entry name" value="GatB"/>
    <property type="match status" value="1"/>
</dbReference>
<reference evidence="13 14" key="1">
    <citation type="submission" date="2019-02" db="EMBL/GenBank/DDBJ databases">
        <title>Deep-cultivation of Planctomycetes and their phenomic and genomic characterization uncovers novel biology.</title>
        <authorList>
            <person name="Wiegand S."/>
            <person name="Jogler M."/>
            <person name="Boedeker C."/>
            <person name="Pinto D."/>
            <person name="Vollmers J."/>
            <person name="Rivas-Marin E."/>
            <person name="Kohn T."/>
            <person name="Peeters S.H."/>
            <person name="Heuer A."/>
            <person name="Rast P."/>
            <person name="Oberbeckmann S."/>
            <person name="Bunk B."/>
            <person name="Jeske O."/>
            <person name="Meyerdierks A."/>
            <person name="Storesund J.E."/>
            <person name="Kallscheuer N."/>
            <person name="Luecker S."/>
            <person name="Lage O.M."/>
            <person name="Pohl T."/>
            <person name="Merkel B.J."/>
            <person name="Hornburger P."/>
            <person name="Mueller R.-W."/>
            <person name="Bruemmer F."/>
            <person name="Labrenz M."/>
            <person name="Spormann A.M."/>
            <person name="Op den Camp H."/>
            <person name="Overmann J."/>
            <person name="Amann R."/>
            <person name="Jetten M.S.M."/>
            <person name="Mascher T."/>
            <person name="Medema M.H."/>
            <person name="Devos D.P."/>
            <person name="Kaster A.-K."/>
            <person name="Ovreas L."/>
            <person name="Rohde M."/>
            <person name="Galperin M.Y."/>
            <person name="Jogler C."/>
        </authorList>
    </citation>
    <scope>NUCLEOTIDE SEQUENCE [LARGE SCALE GENOMIC DNA]</scope>
    <source>
        <strain evidence="13 14">Pan216</strain>
    </source>
</reference>
<evidence type="ECO:0000256" key="10">
    <source>
        <dbReference type="ARBA" id="ARBA00047913"/>
    </source>
</evidence>
<dbReference type="PANTHER" id="PTHR11659">
    <property type="entry name" value="GLUTAMYL-TRNA GLN AMIDOTRANSFERASE SUBUNIT B MITOCHONDRIAL AND PROKARYOTIC PET112-RELATED"/>
    <property type="match status" value="1"/>
</dbReference>
<evidence type="ECO:0000313" key="13">
    <source>
        <dbReference type="EMBL" id="QDU63213.1"/>
    </source>
</evidence>
<dbReference type="NCBIfam" id="NF004012">
    <property type="entry name" value="PRK05477.1-2"/>
    <property type="match status" value="1"/>
</dbReference>
<dbReference type="GO" id="GO:0006412">
    <property type="term" value="P:translation"/>
    <property type="evidence" value="ECO:0007669"/>
    <property type="project" value="UniProtKB-UniRule"/>
</dbReference>
<dbReference type="GO" id="GO:0050567">
    <property type="term" value="F:glutaminyl-tRNA synthase (glutamine-hydrolyzing) activity"/>
    <property type="evidence" value="ECO:0007669"/>
    <property type="project" value="UniProtKB-UniRule"/>
</dbReference>
<dbReference type="InterPro" id="IPR023168">
    <property type="entry name" value="GatB_Yqey_C_2"/>
</dbReference>
<dbReference type="InterPro" id="IPR018027">
    <property type="entry name" value="Asn/Gln_amidotransferase"/>
</dbReference>
<evidence type="ECO:0000259" key="12">
    <source>
        <dbReference type="SMART" id="SM00845"/>
    </source>
</evidence>
<dbReference type="InterPro" id="IPR003789">
    <property type="entry name" value="Asn/Gln_tRNA_amidoTrase-B-like"/>
</dbReference>
<dbReference type="Gene3D" id="1.10.150.380">
    <property type="entry name" value="GatB domain, N-terminal subdomain"/>
    <property type="match status" value="1"/>
</dbReference>
<evidence type="ECO:0000313" key="14">
    <source>
        <dbReference type="Proteomes" id="UP000317093"/>
    </source>
</evidence>
<keyword evidence="14" id="KW-1185">Reference proteome</keyword>
<dbReference type="FunFam" id="1.10.10.410:FF:000001">
    <property type="entry name" value="Aspartyl/glutamyl-tRNA(Asn/Gln) amidotransferase subunit B"/>
    <property type="match status" value="1"/>
</dbReference>
<evidence type="ECO:0000256" key="4">
    <source>
        <dbReference type="ARBA" id="ARBA00022598"/>
    </source>
</evidence>
<dbReference type="Proteomes" id="UP000317093">
    <property type="component" value="Chromosome"/>
</dbReference>
<dbReference type="OrthoDB" id="9804078at2"/>
<dbReference type="SMART" id="SM00845">
    <property type="entry name" value="GatB_Yqey"/>
    <property type="match status" value="1"/>
</dbReference>
<protein>
    <recommendedName>
        <fullName evidence="3 11">Aspartyl/glutamyl-tRNA(Asn/Gln) amidotransferase subunit B</fullName>
        <shortName evidence="11">Asp/Glu-ADT subunit B</shortName>
        <ecNumber evidence="11">6.3.5.-</ecNumber>
    </recommendedName>
</protein>
<comment type="subunit">
    <text evidence="2 11">Heterotrimer of A, B and C subunits.</text>
</comment>
<evidence type="ECO:0000256" key="7">
    <source>
        <dbReference type="ARBA" id="ARBA00022917"/>
    </source>
</evidence>
<keyword evidence="4 11" id="KW-0436">Ligase</keyword>
<keyword evidence="13" id="KW-0808">Transferase</keyword>
<organism evidence="13 14">
    <name type="scientific">Kolteria novifilia</name>
    <dbReference type="NCBI Taxonomy" id="2527975"/>
    <lineage>
        <taxon>Bacteria</taxon>
        <taxon>Pseudomonadati</taxon>
        <taxon>Planctomycetota</taxon>
        <taxon>Planctomycetia</taxon>
        <taxon>Kolteriales</taxon>
        <taxon>Kolteriaceae</taxon>
        <taxon>Kolteria</taxon>
    </lineage>
</organism>
<comment type="function">
    <text evidence="8 11">Allows the formation of correctly charged Asn-tRNA(Asn) or Gln-tRNA(Gln) through the transamidation of misacylated Asp-tRNA(Asn) or Glu-tRNA(Gln) in organisms which lack either or both of asparaginyl-tRNA or glutaminyl-tRNA synthetases. The reaction takes place in the presence of glutamine and ATP through an activated phospho-Asp-tRNA(Asn) or phospho-Glu-tRNA(Gln).</text>
</comment>